<evidence type="ECO:0000313" key="3">
    <source>
        <dbReference type="Proteomes" id="UP000242519"/>
    </source>
</evidence>
<dbReference type="Proteomes" id="UP000242519">
    <property type="component" value="Unassembled WGS sequence"/>
</dbReference>
<keyword evidence="3" id="KW-1185">Reference proteome</keyword>
<dbReference type="EMBL" id="MZNU01000116">
    <property type="protein sequence ID" value="OWP04300.1"/>
    <property type="molecule type" value="Genomic_DNA"/>
</dbReference>
<accession>A0A218Z9N0</accession>
<protein>
    <submittedName>
        <fullName evidence="2">Uncharacterized protein</fullName>
    </submittedName>
</protein>
<dbReference type="InParanoid" id="A0A218Z9N0"/>
<comment type="caution">
    <text evidence="2">The sequence shown here is derived from an EMBL/GenBank/DDBJ whole genome shotgun (WGS) entry which is preliminary data.</text>
</comment>
<organism evidence="2 3">
    <name type="scientific">Diplocarpon coronariae</name>
    <dbReference type="NCBI Taxonomy" id="2795749"/>
    <lineage>
        <taxon>Eukaryota</taxon>
        <taxon>Fungi</taxon>
        <taxon>Dikarya</taxon>
        <taxon>Ascomycota</taxon>
        <taxon>Pezizomycotina</taxon>
        <taxon>Leotiomycetes</taxon>
        <taxon>Helotiales</taxon>
        <taxon>Drepanopezizaceae</taxon>
        <taxon>Diplocarpon</taxon>
    </lineage>
</organism>
<feature type="region of interest" description="Disordered" evidence="1">
    <location>
        <begin position="45"/>
        <end position="92"/>
    </location>
</feature>
<name>A0A218Z9N0_9HELO</name>
<dbReference type="AlphaFoldDB" id="A0A218Z9N0"/>
<evidence type="ECO:0000313" key="2">
    <source>
        <dbReference type="EMBL" id="OWP04300.1"/>
    </source>
</evidence>
<reference evidence="2 3" key="1">
    <citation type="submission" date="2017-04" db="EMBL/GenBank/DDBJ databases">
        <title>Draft genome sequence of Marssonina coronaria NL1: causal agent of apple blotch.</title>
        <authorList>
            <person name="Cheng Q."/>
        </authorList>
    </citation>
    <scope>NUCLEOTIDE SEQUENCE [LARGE SCALE GENOMIC DNA]</scope>
    <source>
        <strain evidence="2 3">NL1</strain>
    </source>
</reference>
<proteinExistence type="predicted"/>
<gene>
    <name evidence="2" type="ORF">B2J93_9368</name>
</gene>
<feature type="compositionally biased region" description="Basic and acidic residues" evidence="1">
    <location>
        <begin position="68"/>
        <end position="85"/>
    </location>
</feature>
<sequence length="121" mass="13124">MSGLIRLRARIPDDLCSVFRATFRRRELALDHHITEAHVARCFSRGSGPPTARLSQFPSGLDGIPVADRGHDKTPPRRAGERDGSDIYVKPVNSGTVPHAGRALVQMQMLAVISLSDGGAR</sequence>
<evidence type="ECO:0000256" key="1">
    <source>
        <dbReference type="SAM" id="MobiDB-lite"/>
    </source>
</evidence>